<dbReference type="GeneID" id="300579812"/>
<sequence>MMDRLRESALFIKKKALRQEYAQVEGSEGEEDPLYAARSTRQSQRRLIAFISSYLLGILTVVLALGLWQTLSFNTTARPNRPYPEIRQGTDEKTGLPLSWSHGDCGNSPADAQALGCRYSIVLHAWLPQDCLTEDDLEDEKLMYEGRDWPFEINGGNLTMEELHRGDYGHFTTTFDWHVVHCMYVWKRIHRVALDANLKIDSYTANFHHTNHCVQMIGGDPGGMKDSGTKIFVKYPICA</sequence>
<dbReference type="Proteomes" id="UP001642720">
    <property type="component" value="Unassembled WGS sequence"/>
</dbReference>
<keyword evidence="1" id="KW-0472">Membrane</keyword>
<evidence type="ECO:0000313" key="2">
    <source>
        <dbReference type="EMBL" id="TFB00155.1"/>
    </source>
</evidence>
<comment type="caution">
    <text evidence="2">The sequence shown here is derived from an EMBL/GenBank/DDBJ whole genome shotgun (WGS) entry which is preliminary data.</text>
</comment>
<protein>
    <recommendedName>
        <fullName evidence="4">SSCRP protein</fullName>
    </recommendedName>
</protein>
<name>A0ABY2GVZ6_9HYPO</name>
<dbReference type="EMBL" id="PPTA01000012">
    <property type="protein sequence ID" value="TFB00155.1"/>
    <property type="molecule type" value="Genomic_DNA"/>
</dbReference>
<keyword evidence="1" id="KW-0812">Transmembrane</keyword>
<keyword evidence="3" id="KW-1185">Reference proteome</keyword>
<feature type="transmembrane region" description="Helical" evidence="1">
    <location>
        <begin position="47"/>
        <end position="68"/>
    </location>
</feature>
<gene>
    <name evidence="2" type="ORF">CCMA1212_008221</name>
</gene>
<keyword evidence="1" id="KW-1133">Transmembrane helix</keyword>
<evidence type="ECO:0000313" key="3">
    <source>
        <dbReference type="Proteomes" id="UP001642720"/>
    </source>
</evidence>
<evidence type="ECO:0008006" key="4">
    <source>
        <dbReference type="Google" id="ProtNLM"/>
    </source>
</evidence>
<accession>A0ABY2GVZ6</accession>
<organism evidence="2 3">
    <name type="scientific">Trichoderma ghanense</name>
    <dbReference type="NCBI Taxonomy" id="65468"/>
    <lineage>
        <taxon>Eukaryota</taxon>
        <taxon>Fungi</taxon>
        <taxon>Dikarya</taxon>
        <taxon>Ascomycota</taxon>
        <taxon>Pezizomycotina</taxon>
        <taxon>Sordariomycetes</taxon>
        <taxon>Hypocreomycetidae</taxon>
        <taxon>Hypocreales</taxon>
        <taxon>Hypocreaceae</taxon>
        <taxon>Trichoderma</taxon>
    </lineage>
</organism>
<evidence type="ECO:0000256" key="1">
    <source>
        <dbReference type="SAM" id="Phobius"/>
    </source>
</evidence>
<dbReference type="InterPro" id="IPR053008">
    <property type="entry name" value="Phomopsin_biosynth_assoc"/>
</dbReference>
<dbReference type="RefSeq" id="XP_073556356.1">
    <property type="nucleotide sequence ID" value="XM_073705362.1"/>
</dbReference>
<dbReference type="PANTHER" id="PTHR35896">
    <property type="entry name" value="IG-LIKE DOMAIN-CONTAINING PROTEIN"/>
    <property type="match status" value="1"/>
</dbReference>
<dbReference type="PANTHER" id="PTHR35896:SF3">
    <property type="entry name" value="MAJOR FACILITATOR SUPERFAMILY TRANSPORTER"/>
    <property type="match status" value="1"/>
</dbReference>
<proteinExistence type="predicted"/>
<reference evidence="2 3" key="1">
    <citation type="submission" date="2018-01" db="EMBL/GenBank/DDBJ databases">
        <title>Genome characterization of the sugarcane-associated fungus Trichoderma ghanense CCMA-1212 and their application in lignocelulose bioconversion.</title>
        <authorList>
            <person name="Steindorff A.S."/>
            <person name="Mendes T.D."/>
            <person name="Vilela E.S.D."/>
            <person name="Rodrigues D.S."/>
            <person name="Formighieri E.F."/>
            <person name="Melo I.S."/>
            <person name="Favaro L.C.L."/>
        </authorList>
    </citation>
    <scope>NUCLEOTIDE SEQUENCE [LARGE SCALE GENOMIC DNA]</scope>
    <source>
        <strain evidence="2 3">CCMA-1212</strain>
    </source>
</reference>